<dbReference type="EMBL" id="JFKC01000014">
    <property type="protein sequence ID" value="OSQ49283.1"/>
    <property type="molecule type" value="Genomic_DNA"/>
</dbReference>
<evidence type="ECO:0000313" key="2">
    <source>
        <dbReference type="EMBL" id="OSQ49283.1"/>
    </source>
</evidence>
<organism evidence="2 3">
    <name type="scientific">Marivita geojedonensis</name>
    <dbReference type="NCBI Taxonomy" id="1123756"/>
    <lineage>
        <taxon>Bacteria</taxon>
        <taxon>Pseudomonadati</taxon>
        <taxon>Pseudomonadota</taxon>
        <taxon>Alphaproteobacteria</taxon>
        <taxon>Rhodobacterales</taxon>
        <taxon>Roseobacteraceae</taxon>
        <taxon>Marivita</taxon>
    </lineage>
</organism>
<sequence>MLVAINLTDRASEPFAEKPFPGTAQMYQPPPRPMSHSGPATRCRICHQPLPQGTSDVCDRPPCQTRLKAEAAAEIARRKKKKDAAWLEMSTRRTRPVLRQAAREVGAQSLAHVAHALAPYIDLPLRPLPEDRRAAFVDHLTEIIDAAFATADGISALPELPEDDPDYTTRLAHETPEPFVLNAACIACQGDCCTLGGGRHAFLTEETITYQRWRDPEVTKETLTERYLSAFPEVSVIGSCVYHGPQGCTLDRPLRANICNSFQCRSRRELADAVARRPGTGAVVAGLSRNHADDPSAGAPYLRVVSVSPTDEVTVHDHLRLPALRKGMPED</sequence>
<gene>
    <name evidence="2" type="ORF">MGEO_13505</name>
</gene>
<dbReference type="AlphaFoldDB" id="A0A1X4NJ75"/>
<name>A0A1X4NJ75_9RHOB</name>
<evidence type="ECO:0000256" key="1">
    <source>
        <dbReference type="SAM" id="MobiDB-lite"/>
    </source>
</evidence>
<reference evidence="2 3" key="1">
    <citation type="submission" date="2014-03" db="EMBL/GenBank/DDBJ databases">
        <title>The draft genome sequence of Marivita geojedonensis KCTC 23882.</title>
        <authorList>
            <person name="Lai Q."/>
            <person name="Shao Z."/>
        </authorList>
    </citation>
    <scope>NUCLEOTIDE SEQUENCE [LARGE SCALE GENOMIC DNA]</scope>
    <source>
        <strain evidence="2 3">DPG-138</strain>
    </source>
</reference>
<dbReference type="Proteomes" id="UP000193926">
    <property type="component" value="Unassembled WGS sequence"/>
</dbReference>
<proteinExistence type="predicted"/>
<accession>A0A1X4NJ75</accession>
<comment type="caution">
    <text evidence="2">The sequence shown here is derived from an EMBL/GenBank/DDBJ whole genome shotgun (WGS) entry which is preliminary data.</text>
</comment>
<dbReference type="RefSeq" id="WP_085638710.1">
    <property type="nucleotide sequence ID" value="NZ_JFKC01000014.1"/>
</dbReference>
<evidence type="ECO:0000313" key="3">
    <source>
        <dbReference type="Proteomes" id="UP000193926"/>
    </source>
</evidence>
<keyword evidence="3" id="KW-1185">Reference proteome</keyword>
<protein>
    <submittedName>
        <fullName evidence="2">Uncharacterized protein</fullName>
    </submittedName>
</protein>
<feature type="region of interest" description="Disordered" evidence="1">
    <location>
        <begin position="14"/>
        <end position="39"/>
    </location>
</feature>
<dbReference type="OrthoDB" id="5421259at2"/>